<feature type="domain" description="PE-PPE" evidence="1">
    <location>
        <begin position="137"/>
        <end position="308"/>
    </location>
</feature>
<dbReference type="EMBL" id="JAYJJT010000031">
    <property type="protein sequence ID" value="MEB3051968.1"/>
    <property type="molecule type" value="Genomic_DNA"/>
</dbReference>
<proteinExistence type="predicted"/>
<dbReference type="RefSeq" id="WP_224862458.1">
    <property type="nucleotide sequence ID" value="NZ_JAYJJS010000008.1"/>
</dbReference>
<protein>
    <submittedName>
        <fullName evidence="2">PE-PPE domain-containing protein</fullName>
    </submittedName>
</protein>
<reference evidence="2 3" key="1">
    <citation type="submission" date="2023-12" db="EMBL/GenBank/DDBJ databases">
        <title>Description of new species of Mycobacterium terrae complex isolated from sewage at the Sao Paulo Zoological Park Foundation in Brazil.</title>
        <authorList>
            <person name="Romagnoli C.L."/>
            <person name="Conceicao E.C."/>
            <person name="Machado E."/>
            <person name="Barreto L.B.P.F."/>
            <person name="Sharma A."/>
            <person name="Silva N.M."/>
            <person name="Marques L.E."/>
            <person name="Juliana M.A."/>
            <person name="Lourenco M.C.S."/>
            <person name="Digiampietri L.A."/>
            <person name="Suffys P.N."/>
            <person name="Viana-Niero C."/>
        </authorList>
    </citation>
    <scope>NUCLEOTIDE SEQUENCE [LARGE SCALE GENOMIC DNA]</scope>
    <source>
        <strain evidence="2 3">MYC123</strain>
    </source>
</reference>
<dbReference type="Pfam" id="PF08237">
    <property type="entry name" value="PE-PPE"/>
    <property type="match status" value="1"/>
</dbReference>
<dbReference type="Proteomes" id="UP001299046">
    <property type="component" value="Unassembled WGS sequence"/>
</dbReference>
<name>A0ABU5YTC2_9MYCO</name>
<dbReference type="InterPro" id="IPR013228">
    <property type="entry name" value="PE-PPE_C"/>
</dbReference>
<accession>A0ABU5YTC2</accession>
<sequence>MLERLGVSAGFGVGVTLIIGAAAAPVPLSVRAADLTLLSSAGVLSDSTNAMFVGGTFEPTPSTSWVHTAETLYLDPLGFAGPAAGATTICDMSGTSPCDAPLQVLTTPELIEEGPSTLITETDIIKAVEAEYDSGGMSAEHPLTVFAYSQSAMAASAAENVLAQYGIPEEDLHFVFIGNPSAADGIAPNIFADLVELFGGGASGTSFTESLLKLVNEDQFSPGGPLAGVTPDDLYQTTVYTIHTDGVADWQKDWDAALAADQGNAWNALGSALYHFVTTHLEYLGLTSADVAGGVAVTDGLTTTITMPDGSDPGTVINDSAAWMAAFPNGLGDSGLWSSLSESLQDLFNPAYA</sequence>
<evidence type="ECO:0000313" key="3">
    <source>
        <dbReference type="Proteomes" id="UP001299046"/>
    </source>
</evidence>
<keyword evidence="3" id="KW-1185">Reference proteome</keyword>
<comment type="caution">
    <text evidence="2">The sequence shown here is derived from an EMBL/GenBank/DDBJ whole genome shotgun (WGS) entry which is preliminary data.</text>
</comment>
<evidence type="ECO:0000313" key="2">
    <source>
        <dbReference type="EMBL" id="MEB3051968.1"/>
    </source>
</evidence>
<gene>
    <name evidence="2" type="ORF">KV112_19850</name>
</gene>
<organism evidence="2 3">
    <name type="scientific">[Mycobacterium] zoologicum</name>
    <dbReference type="NCBI Taxonomy" id="2872311"/>
    <lineage>
        <taxon>Bacteria</taxon>
        <taxon>Bacillati</taxon>
        <taxon>Actinomycetota</taxon>
        <taxon>Actinomycetes</taxon>
        <taxon>Mycobacteriales</taxon>
        <taxon>Mycobacteriaceae</taxon>
        <taxon>Mycolicibacter</taxon>
    </lineage>
</organism>
<evidence type="ECO:0000259" key="1">
    <source>
        <dbReference type="Pfam" id="PF08237"/>
    </source>
</evidence>